<dbReference type="GO" id="GO:0009506">
    <property type="term" value="C:plasmodesma"/>
    <property type="evidence" value="ECO:0000318"/>
    <property type="project" value="GO_Central"/>
</dbReference>
<feature type="domain" description="Gnk2-homologous" evidence="16">
    <location>
        <begin position="29"/>
        <end position="134"/>
    </location>
</feature>
<dbReference type="CDD" id="cd23509">
    <property type="entry name" value="Gnk2-like"/>
    <property type="match status" value="2"/>
</dbReference>
<dbReference type="InterPro" id="IPR002902">
    <property type="entry name" value="GNK2"/>
</dbReference>
<dbReference type="AlphaFoldDB" id="A0A9R0JVY5"/>
<comment type="subcellular location">
    <subcellularLocation>
        <location evidence="12">Cell junction</location>
        <location evidence="12">Plasmodesma</location>
    </subcellularLocation>
    <subcellularLocation>
        <location evidence="1">Cell membrane</location>
        <topology evidence="1">Single-pass type I membrane protein</topology>
    </subcellularLocation>
</comment>
<dbReference type="Proteomes" id="UP000813463">
    <property type="component" value="Chromosome 6"/>
</dbReference>
<accession>A0A9R0JVY5</accession>
<dbReference type="GO" id="GO:0005886">
    <property type="term" value="C:plasma membrane"/>
    <property type="evidence" value="ECO:0007669"/>
    <property type="project" value="UniProtKB-SubCell"/>
</dbReference>
<comment type="similarity">
    <text evidence="13">Belongs to the cysteine-rich repeat secretory protein family. Plasmodesmata-located proteins (PDLD) subfamily.</text>
</comment>
<evidence type="ECO:0000256" key="2">
    <source>
        <dbReference type="ARBA" id="ARBA00022448"/>
    </source>
</evidence>
<keyword evidence="4" id="KW-0945">Host-virus interaction</keyword>
<dbReference type="PROSITE" id="PS51473">
    <property type="entry name" value="GNK2"/>
    <property type="match status" value="2"/>
</dbReference>
<feature type="signal peptide" evidence="15">
    <location>
        <begin position="1"/>
        <end position="24"/>
    </location>
</feature>
<evidence type="ECO:0000256" key="3">
    <source>
        <dbReference type="ARBA" id="ARBA00022475"/>
    </source>
</evidence>
<dbReference type="PANTHER" id="PTHR32080:SF36">
    <property type="entry name" value="PLASMODESMATA-LOCATED PROTEIN 1"/>
    <property type="match status" value="1"/>
</dbReference>
<proteinExistence type="inferred from homology"/>
<dbReference type="KEGG" id="soe:110788205"/>
<dbReference type="Pfam" id="PF01657">
    <property type="entry name" value="Stress-antifung"/>
    <property type="match status" value="2"/>
</dbReference>
<gene>
    <name evidence="18" type="primary">LOC110788205</name>
</gene>
<sequence length="296" mass="31732">MDTQFSISQVQIFIFSILLCSSSASTDYTNLVYRGCANQKFPEPSGLYTQNLKSLFNSLNTQSQTTNFSKTTAGDGTETAIFGLYQCRGDLNSVDCNNCVSQFPKFARKYCGSNSIAVRIQLVGCYMRYEIVGYQQISSTELLYKYCKKGGGGGGGGGFEGKRDKAFEEVESGVVSGGGFYAASYAAVYVVGQCEGDLVGSECGECVKTGLERVKAECGDAVSGQVYLNQCYISYTYYPNGVDGEKASSPGTRHGTAKTVAIVLGGTAAAGFVAVILLFTKSVFKKKSSKFHHYEG</sequence>
<feature type="transmembrane region" description="Helical" evidence="14">
    <location>
        <begin position="260"/>
        <end position="280"/>
    </location>
</feature>
<dbReference type="GO" id="GO:0010497">
    <property type="term" value="P:plasmodesmata-mediated intercellular transport"/>
    <property type="evidence" value="ECO:0000318"/>
    <property type="project" value="GO_Central"/>
</dbReference>
<keyword evidence="11" id="KW-1015">Disulfide bond</keyword>
<dbReference type="RefSeq" id="XP_021848535.1">
    <property type="nucleotide sequence ID" value="XM_021992843.2"/>
</dbReference>
<dbReference type="OrthoDB" id="1926347at2759"/>
<evidence type="ECO:0000256" key="15">
    <source>
        <dbReference type="SAM" id="SignalP"/>
    </source>
</evidence>
<evidence type="ECO:0000313" key="17">
    <source>
        <dbReference type="Proteomes" id="UP000813463"/>
    </source>
</evidence>
<evidence type="ECO:0000256" key="8">
    <source>
        <dbReference type="ARBA" id="ARBA00022949"/>
    </source>
</evidence>
<evidence type="ECO:0000256" key="10">
    <source>
        <dbReference type="ARBA" id="ARBA00023136"/>
    </source>
</evidence>
<keyword evidence="17" id="KW-1185">Reference proteome</keyword>
<feature type="domain" description="Gnk2-homologous" evidence="16">
    <location>
        <begin position="141"/>
        <end position="240"/>
    </location>
</feature>
<keyword evidence="9 14" id="KW-1133">Transmembrane helix</keyword>
<reference evidence="17" key="1">
    <citation type="journal article" date="2021" name="Nat. Commun.">
        <title>Genomic analyses provide insights into spinach domestication and the genetic basis of agronomic traits.</title>
        <authorList>
            <person name="Cai X."/>
            <person name="Sun X."/>
            <person name="Xu C."/>
            <person name="Sun H."/>
            <person name="Wang X."/>
            <person name="Ge C."/>
            <person name="Zhang Z."/>
            <person name="Wang Q."/>
            <person name="Fei Z."/>
            <person name="Jiao C."/>
            <person name="Wang Q."/>
        </authorList>
    </citation>
    <scope>NUCLEOTIDE SEQUENCE [LARGE SCALE GENOMIC DNA]</scope>
    <source>
        <strain evidence="17">cv. Varoflay</strain>
    </source>
</reference>
<evidence type="ECO:0000256" key="4">
    <source>
        <dbReference type="ARBA" id="ARBA00022581"/>
    </source>
</evidence>
<dbReference type="FunFam" id="3.30.430.20:FF:000001">
    <property type="entry name" value="cysteine-rich repeat secretory protein 3"/>
    <property type="match status" value="1"/>
</dbReference>
<keyword evidence="2" id="KW-0813">Transport</keyword>
<evidence type="ECO:0000256" key="13">
    <source>
        <dbReference type="ARBA" id="ARBA00038393"/>
    </source>
</evidence>
<evidence type="ECO:0000256" key="5">
    <source>
        <dbReference type="ARBA" id="ARBA00022692"/>
    </source>
</evidence>
<organism evidence="17 18">
    <name type="scientific">Spinacia oleracea</name>
    <name type="common">Spinach</name>
    <dbReference type="NCBI Taxonomy" id="3562"/>
    <lineage>
        <taxon>Eukaryota</taxon>
        <taxon>Viridiplantae</taxon>
        <taxon>Streptophyta</taxon>
        <taxon>Embryophyta</taxon>
        <taxon>Tracheophyta</taxon>
        <taxon>Spermatophyta</taxon>
        <taxon>Magnoliopsida</taxon>
        <taxon>eudicotyledons</taxon>
        <taxon>Gunneridae</taxon>
        <taxon>Pentapetalae</taxon>
        <taxon>Caryophyllales</taxon>
        <taxon>Chenopodiaceae</taxon>
        <taxon>Chenopodioideae</taxon>
        <taxon>Anserineae</taxon>
        <taxon>Spinacia</taxon>
    </lineage>
</organism>
<dbReference type="FunFam" id="3.30.430.20:FF:000008">
    <property type="entry name" value="cysteine-rich repeat secretory protein 3"/>
    <property type="match status" value="1"/>
</dbReference>
<dbReference type="Gene3D" id="3.30.430.20">
    <property type="entry name" value="Gnk2 domain, C-X8-C-X2-C motif"/>
    <property type="match status" value="2"/>
</dbReference>
<keyword evidence="8" id="KW-0965">Cell junction</keyword>
<evidence type="ECO:0000313" key="18">
    <source>
        <dbReference type="RefSeq" id="XP_021848535.1"/>
    </source>
</evidence>
<keyword evidence="6 15" id="KW-0732">Signal</keyword>
<keyword evidence="7" id="KW-0677">Repeat</keyword>
<dbReference type="GeneID" id="110788205"/>
<keyword evidence="5 14" id="KW-0812">Transmembrane</keyword>
<name>A0A9R0JVY5_SPIOL</name>
<protein>
    <submittedName>
        <fullName evidence="18">Plasmodesmata-located protein 3 isoform X1</fullName>
    </submittedName>
</protein>
<dbReference type="InterPro" id="IPR051378">
    <property type="entry name" value="Cell2Cell_Antifungal"/>
</dbReference>
<keyword evidence="10 14" id="KW-0472">Membrane</keyword>
<dbReference type="InterPro" id="IPR038408">
    <property type="entry name" value="GNK2_sf"/>
</dbReference>
<evidence type="ECO:0000256" key="6">
    <source>
        <dbReference type="ARBA" id="ARBA00022729"/>
    </source>
</evidence>
<evidence type="ECO:0000256" key="9">
    <source>
        <dbReference type="ARBA" id="ARBA00022989"/>
    </source>
</evidence>
<dbReference type="PANTHER" id="PTHR32080">
    <property type="entry name" value="ANTIFUNGAL PROTEIN GINKBILOBIN-2-LIKE"/>
    <property type="match status" value="1"/>
</dbReference>
<evidence type="ECO:0000256" key="1">
    <source>
        <dbReference type="ARBA" id="ARBA00004251"/>
    </source>
</evidence>
<evidence type="ECO:0000256" key="12">
    <source>
        <dbReference type="ARBA" id="ARBA00024184"/>
    </source>
</evidence>
<dbReference type="GO" id="GO:0046739">
    <property type="term" value="P:transport of virus in multicellular host"/>
    <property type="evidence" value="ECO:0000318"/>
    <property type="project" value="GO_Central"/>
</dbReference>
<feature type="chain" id="PRO_5040504515" evidence="15">
    <location>
        <begin position="25"/>
        <end position="296"/>
    </location>
</feature>
<evidence type="ECO:0000256" key="14">
    <source>
        <dbReference type="SAM" id="Phobius"/>
    </source>
</evidence>
<evidence type="ECO:0000256" key="11">
    <source>
        <dbReference type="ARBA" id="ARBA00023157"/>
    </source>
</evidence>
<reference evidence="18" key="2">
    <citation type="submission" date="2025-08" db="UniProtKB">
        <authorList>
            <consortium name="RefSeq"/>
        </authorList>
    </citation>
    <scope>IDENTIFICATION</scope>
    <source>
        <tissue evidence="18">Leaf</tissue>
    </source>
</reference>
<evidence type="ECO:0000259" key="16">
    <source>
        <dbReference type="PROSITE" id="PS51473"/>
    </source>
</evidence>
<evidence type="ECO:0000256" key="7">
    <source>
        <dbReference type="ARBA" id="ARBA00022737"/>
    </source>
</evidence>
<keyword evidence="3" id="KW-1003">Cell membrane</keyword>